<dbReference type="SUPFAM" id="SSF51569">
    <property type="entry name" value="Aldolase"/>
    <property type="match status" value="1"/>
</dbReference>
<dbReference type="AlphaFoldDB" id="A0A839RZP9"/>
<dbReference type="UniPathway" id="UPA00053">
    <property type="reaction ID" value="UER00084"/>
</dbReference>
<dbReference type="Gene3D" id="3.20.20.70">
    <property type="entry name" value="Aldolase class I"/>
    <property type="match status" value="1"/>
</dbReference>
<feature type="domain" description="DAHP synthetase I/KDSA" evidence="10">
    <location>
        <begin position="64"/>
        <end position="362"/>
    </location>
</feature>
<name>A0A839RZP9_9PSEU</name>
<dbReference type="FunFam" id="3.20.20.70:FF:000005">
    <property type="entry name" value="Phospho-2-dehydro-3-deoxyheptonate aldolase"/>
    <property type="match status" value="1"/>
</dbReference>
<protein>
    <recommendedName>
        <fullName evidence="8">Phospho-2-dehydro-3-deoxyheptonate aldolase</fullName>
        <ecNumber evidence="8">2.5.1.54</ecNumber>
    </recommendedName>
</protein>
<evidence type="ECO:0000259" key="10">
    <source>
        <dbReference type="Pfam" id="PF00793"/>
    </source>
</evidence>
<dbReference type="InterPro" id="IPR006219">
    <property type="entry name" value="DAHP_synth_1"/>
</dbReference>
<dbReference type="Pfam" id="PF00793">
    <property type="entry name" value="DAHP_synth_1"/>
    <property type="match status" value="1"/>
</dbReference>
<dbReference type="PIRSF" id="PIRSF001361">
    <property type="entry name" value="DAHP_synthase"/>
    <property type="match status" value="1"/>
</dbReference>
<gene>
    <name evidence="11" type="ORF">FHS23_002314</name>
</gene>
<evidence type="ECO:0000256" key="8">
    <source>
        <dbReference type="PIRNR" id="PIRNR001361"/>
    </source>
</evidence>
<feature type="region of interest" description="Disordered" evidence="9">
    <location>
        <begin position="1"/>
        <end position="21"/>
    </location>
</feature>
<evidence type="ECO:0000256" key="2">
    <source>
        <dbReference type="ARBA" id="ARBA00004688"/>
    </source>
</evidence>
<dbReference type="NCBIfam" id="TIGR00034">
    <property type="entry name" value="aroFGH"/>
    <property type="match status" value="1"/>
</dbReference>
<sequence>MTTLPTTASPDPAATGTAAASHTGIPLDDHRITHVSPLMSPALLRQEHPVDDTVARTVTAGRDAAVDILAGRDDRLLVVAGPCSVHDAEAALDYARKLAAHAEKVRGELHIVMRVYFEKPRTTLGWKGLINDPDLDGGFAVNKGLRLARQLLLDVSALGLPVGCEFLDPIIPQYIADVVTWGSIGARTAASQVHRQLCSGLSMPVGIKNSTDGDVQVAVDATRAAAASHVFPGITTDGVSALLTTAGNEDCHVILRGGSAGPNHDADTVADTLARLRKAGLPERLVVDASHGNSGKDHVRQAGVVAELAERIGAGEPGISGLMVESFLADGRQDLTLGRAADLDYGRSITDACLDWTTTASLLDDLAAAVRARRG</sequence>
<evidence type="ECO:0000256" key="7">
    <source>
        <dbReference type="ARBA" id="ARBA00047508"/>
    </source>
</evidence>
<dbReference type="GO" id="GO:0009073">
    <property type="term" value="P:aromatic amino acid family biosynthetic process"/>
    <property type="evidence" value="ECO:0007669"/>
    <property type="project" value="UniProtKB-KW"/>
</dbReference>
<accession>A0A839RZP9</accession>
<evidence type="ECO:0000313" key="11">
    <source>
        <dbReference type="EMBL" id="MBB3051291.1"/>
    </source>
</evidence>
<proteinExistence type="inferred from homology"/>
<keyword evidence="6 8" id="KW-0057">Aromatic amino acid biosynthesis</keyword>
<dbReference type="EC" id="2.5.1.54" evidence="8"/>
<feature type="compositionally biased region" description="Low complexity" evidence="9">
    <location>
        <begin position="1"/>
        <end position="20"/>
    </location>
</feature>
<dbReference type="PANTHER" id="PTHR21225">
    <property type="entry name" value="PHOSPHO-2-DEHYDRO-3-DEOXYHEPTONATE ALDOLASE DAHP SYNTHETASE"/>
    <property type="match status" value="1"/>
</dbReference>
<dbReference type="Proteomes" id="UP000550714">
    <property type="component" value="Unassembled WGS sequence"/>
</dbReference>
<dbReference type="PANTHER" id="PTHR21225:SF12">
    <property type="entry name" value="PHOSPHO-2-DEHYDRO-3-DEOXYHEPTONATE ALDOLASE, TYROSINE-INHIBITED"/>
    <property type="match status" value="1"/>
</dbReference>
<dbReference type="GO" id="GO:0008652">
    <property type="term" value="P:amino acid biosynthetic process"/>
    <property type="evidence" value="ECO:0007669"/>
    <property type="project" value="UniProtKB-KW"/>
</dbReference>
<dbReference type="NCBIfam" id="NF009395">
    <property type="entry name" value="PRK12755.1"/>
    <property type="match status" value="1"/>
</dbReference>
<keyword evidence="12" id="KW-1185">Reference proteome</keyword>
<reference evidence="11 12" key="1">
    <citation type="submission" date="2020-08" db="EMBL/GenBank/DDBJ databases">
        <title>Genomic Encyclopedia of Type Strains, Phase III (KMG-III): the genomes of soil and plant-associated and newly described type strains.</title>
        <authorList>
            <person name="Whitman W."/>
        </authorList>
    </citation>
    <scope>NUCLEOTIDE SEQUENCE [LARGE SCALE GENOMIC DNA]</scope>
    <source>
        <strain evidence="11 12">CECT 8577</strain>
    </source>
</reference>
<dbReference type="EMBL" id="JACHWU010000002">
    <property type="protein sequence ID" value="MBB3051291.1"/>
    <property type="molecule type" value="Genomic_DNA"/>
</dbReference>
<comment type="caution">
    <text evidence="11">The sequence shown here is derived from an EMBL/GenBank/DDBJ whole genome shotgun (WGS) entry which is preliminary data.</text>
</comment>
<dbReference type="GO" id="GO:0003849">
    <property type="term" value="F:3-deoxy-7-phosphoheptulonate synthase activity"/>
    <property type="evidence" value="ECO:0007669"/>
    <property type="project" value="UniProtKB-EC"/>
</dbReference>
<organism evidence="11 12">
    <name type="scientific">Prauserella isguenensis</name>
    <dbReference type="NCBI Taxonomy" id="1470180"/>
    <lineage>
        <taxon>Bacteria</taxon>
        <taxon>Bacillati</taxon>
        <taxon>Actinomycetota</taxon>
        <taxon>Actinomycetes</taxon>
        <taxon>Pseudonocardiales</taxon>
        <taxon>Pseudonocardiaceae</taxon>
        <taxon>Prauserella</taxon>
    </lineage>
</organism>
<evidence type="ECO:0000256" key="4">
    <source>
        <dbReference type="ARBA" id="ARBA00022605"/>
    </source>
</evidence>
<dbReference type="GO" id="GO:0005737">
    <property type="term" value="C:cytoplasm"/>
    <property type="evidence" value="ECO:0007669"/>
    <property type="project" value="TreeGrafter"/>
</dbReference>
<dbReference type="GO" id="GO:0009423">
    <property type="term" value="P:chorismate biosynthetic process"/>
    <property type="evidence" value="ECO:0007669"/>
    <property type="project" value="UniProtKB-UniPathway"/>
</dbReference>
<comment type="similarity">
    <text evidence="3 8">Belongs to the class-I DAHP synthase family.</text>
</comment>
<evidence type="ECO:0000256" key="3">
    <source>
        <dbReference type="ARBA" id="ARBA00007985"/>
    </source>
</evidence>
<dbReference type="InterPro" id="IPR006218">
    <property type="entry name" value="DAHP1/KDSA"/>
</dbReference>
<evidence type="ECO:0000313" key="12">
    <source>
        <dbReference type="Proteomes" id="UP000550714"/>
    </source>
</evidence>
<comment type="catalytic activity">
    <reaction evidence="7 8">
        <text>D-erythrose 4-phosphate + phosphoenolpyruvate + H2O = 7-phospho-2-dehydro-3-deoxy-D-arabino-heptonate + phosphate</text>
        <dbReference type="Rhea" id="RHEA:14717"/>
        <dbReference type="ChEBI" id="CHEBI:15377"/>
        <dbReference type="ChEBI" id="CHEBI:16897"/>
        <dbReference type="ChEBI" id="CHEBI:43474"/>
        <dbReference type="ChEBI" id="CHEBI:58394"/>
        <dbReference type="ChEBI" id="CHEBI:58702"/>
        <dbReference type="EC" id="2.5.1.54"/>
    </reaction>
</comment>
<evidence type="ECO:0000256" key="5">
    <source>
        <dbReference type="ARBA" id="ARBA00022679"/>
    </source>
</evidence>
<evidence type="ECO:0000256" key="1">
    <source>
        <dbReference type="ARBA" id="ARBA00003726"/>
    </source>
</evidence>
<comment type="pathway">
    <text evidence="2 8">Metabolic intermediate biosynthesis; chorismate biosynthesis; chorismate from D-erythrose 4-phosphate and phosphoenolpyruvate: step 1/7.</text>
</comment>
<keyword evidence="4 8" id="KW-0028">Amino-acid biosynthesis</keyword>
<keyword evidence="5 8" id="KW-0808">Transferase</keyword>
<evidence type="ECO:0000256" key="6">
    <source>
        <dbReference type="ARBA" id="ARBA00023141"/>
    </source>
</evidence>
<comment type="function">
    <text evidence="1 8">Stereospecific condensation of phosphoenolpyruvate (PEP) and D-erythrose-4-phosphate (E4P) giving rise to 3-deoxy-D-arabino-heptulosonate-7-phosphate (DAHP).</text>
</comment>
<evidence type="ECO:0000256" key="9">
    <source>
        <dbReference type="SAM" id="MobiDB-lite"/>
    </source>
</evidence>
<dbReference type="InterPro" id="IPR013785">
    <property type="entry name" value="Aldolase_TIM"/>
</dbReference>
<dbReference type="RefSeq" id="WP_183652897.1">
    <property type="nucleotide sequence ID" value="NZ_JACHWU010000002.1"/>
</dbReference>